<reference evidence="2" key="1">
    <citation type="submission" date="2021-06" db="EMBL/GenBank/DDBJ databases">
        <authorList>
            <person name="Kallberg Y."/>
            <person name="Tangrot J."/>
            <person name="Rosling A."/>
        </authorList>
    </citation>
    <scope>NUCLEOTIDE SEQUENCE</scope>
    <source>
        <strain evidence="2">IN212</strain>
    </source>
</reference>
<dbReference type="Proteomes" id="UP000789396">
    <property type="component" value="Unassembled WGS sequence"/>
</dbReference>
<protein>
    <submittedName>
        <fullName evidence="2">2022_t:CDS:1</fullName>
    </submittedName>
</protein>
<evidence type="ECO:0000313" key="2">
    <source>
        <dbReference type="EMBL" id="CAG8552715.1"/>
    </source>
</evidence>
<keyword evidence="1" id="KW-0472">Membrane</keyword>
<feature type="transmembrane region" description="Helical" evidence="1">
    <location>
        <begin position="20"/>
        <end position="42"/>
    </location>
</feature>
<keyword evidence="3" id="KW-1185">Reference proteome</keyword>
<accession>A0A9N9B4E4</accession>
<gene>
    <name evidence="2" type="ORF">RFULGI_LOCUS4718</name>
</gene>
<comment type="caution">
    <text evidence="2">The sequence shown here is derived from an EMBL/GenBank/DDBJ whole genome shotgun (WGS) entry which is preliminary data.</text>
</comment>
<keyword evidence="1" id="KW-0812">Transmembrane</keyword>
<dbReference type="AlphaFoldDB" id="A0A9N9B4E4"/>
<organism evidence="2 3">
    <name type="scientific">Racocetra fulgida</name>
    <dbReference type="NCBI Taxonomy" id="60492"/>
    <lineage>
        <taxon>Eukaryota</taxon>
        <taxon>Fungi</taxon>
        <taxon>Fungi incertae sedis</taxon>
        <taxon>Mucoromycota</taxon>
        <taxon>Glomeromycotina</taxon>
        <taxon>Glomeromycetes</taxon>
        <taxon>Diversisporales</taxon>
        <taxon>Gigasporaceae</taxon>
        <taxon>Racocetra</taxon>
    </lineage>
</organism>
<keyword evidence="1" id="KW-1133">Transmembrane helix</keyword>
<evidence type="ECO:0000313" key="3">
    <source>
        <dbReference type="Proteomes" id="UP000789396"/>
    </source>
</evidence>
<evidence type="ECO:0000256" key="1">
    <source>
        <dbReference type="SAM" id="Phobius"/>
    </source>
</evidence>
<feature type="transmembrane region" description="Helical" evidence="1">
    <location>
        <begin position="54"/>
        <end position="74"/>
    </location>
</feature>
<dbReference type="EMBL" id="CAJVPZ010004870">
    <property type="protein sequence ID" value="CAG8552715.1"/>
    <property type="molecule type" value="Genomic_DNA"/>
</dbReference>
<proteinExistence type="predicted"/>
<dbReference type="OrthoDB" id="2381516at2759"/>
<name>A0A9N9B4E4_9GLOM</name>
<sequence length="232" mass="25820">MIKEISEKNDKDKRNALLRFRSTTIAINIPLFGFLASFTSFLKNPHQHQPQKKSINLFLVTCFGFCAILGLYHFGYNNSATNIIIPTSSIASANDITQNNIIIRGVSMNVTLQEFGMTKFDKIHTNATSNTSHAMFLDCSPISASVVVDNKINLNDGLNKFKEELDNVISFFTSLNSQPSDSEILSIDIGKDDVDDGVKQLVCMSSMPSTRVKARRENVNGFTGMRLDKLQI</sequence>